<comment type="function">
    <text evidence="1 4">PPIases accelerate the folding of proteins. It catalyzes the cis-trans isomerization of proline imidic peptide bonds in oligopeptides.</text>
</comment>
<dbReference type="PANTHER" id="PTHR45625">
    <property type="entry name" value="PEPTIDYL-PROLYL CIS-TRANS ISOMERASE-RELATED"/>
    <property type="match status" value="1"/>
</dbReference>
<proteinExistence type="inferred from homology"/>
<dbReference type="Gene3D" id="2.40.100.10">
    <property type="entry name" value="Cyclophilin-like"/>
    <property type="match status" value="1"/>
</dbReference>
<dbReference type="CDD" id="cd00317">
    <property type="entry name" value="cyclophilin"/>
    <property type="match status" value="1"/>
</dbReference>
<evidence type="ECO:0000256" key="3">
    <source>
        <dbReference type="ARBA" id="ARBA00023235"/>
    </source>
</evidence>
<name>A0A6J4H0P5_9ACTN</name>
<dbReference type="PROSITE" id="PS00170">
    <property type="entry name" value="CSA_PPIASE_1"/>
    <property type="match status" value="1"/>
</dbReference>
<keyword evidence="2 4" id="KW-0697">Rotamase</keyword>
<dbReference type="InterPro" id="IPR002130">
    <property type="entry name" value="Cyclophilin-type_PPIase_dom"/>
</dbReference>
<feature type="region of interest" description="Disordered" evidence="5">
    <location>
        <begin position="55"/>
        <end position="81"/>
    </location>
</feature>
<dbReference type="PROSITE" id="PS50072">
    <property type="entry name" value="CSA_PPIASE_2"/>
    <property type="match status" value="1"/>
</dbReference>
<dbReference type="SUPFAM" id="SSF50891">
    <property type="entry name" value="Cyclophilin-like"/>
    <property type="match status" value="1"/>
</dbReference>
<dbReference type="AlphaFoldDB" id="A0A6J4H0P5"/>
<evidence type="ECO:0000256" key="5">
    <source>
        <dbReference type="SAM" id="MobiDB-lite"/>
    </source>
</evidence>
<dbReference type="InterPro" id="IPR020892">
    <property type="entry name" value="Cyclophilin-type_PPIase_CS"/>
</dbReference>
<feature type="compositionally biased region" description="Low complexity" evidence="5">
    <location>
        <begin position="66"/>
        <end position="81"/>
    </location>
</feature>
<organism evidence="8">
    <name type="scientific">uncultured Acidimicrobiales bacterium</name>
    <dbReference type="NCBI Taxonomy" id="310071"/>
    <lineage>
        <taxon>Bacteria</taxon>
        <taxon>Bacillati</taxon>
        <taxon>Actinomycetota</taxon>
        <taxon>Acidimicrobiia</taxon>
        <taxon>Acidimicrobiales</taxon>
        <taxon>environmental samples</taxon>
    </lineage>
</organism>
<evidence type="ECO:0000259" key="7">
    <source>
        <dbReference type="PROSITE" id="PS50072"/>
    </source>
</evidence>
<protein>
    <recommendedName>
        <fullName evidence="4">Peptidyl-prolyl cis-trans isomerase</fullName>
        <shortName evidence="4">PPIase</shortName>
        <ecNumber evidence="4">5.2.1.8</ecNumber>
    </recommendedName>
</protein>
<comment type="similarity">
    <text evidence="4">Belongs to the cyclophilin-type PPIase family.</text>
</comment>
<dbReference type="GO" id="GO:0006457">
    <property type="term" value="P:protein folding"/>
    <property type="evidence" value="ECO:0007669"/>
    <property type="project" value="InterPro"/>
</dbReference>
<dbReference type="EMBL" id="CADCTF010000003">
    <property type="protein sequence ID" value="CAA9211169.1"/>
    <property type="molecule type" value="Genomic_DNA"/>
</dbReference>
<sequence>MPSDKRQRHREGRDSRRVEALAAQRKAAKRRQIISVAVLVAVILGIGFLLSRTGGDDDTVSASGDPGTTTTTTAPSPAVAPTCPPAEGVPTPNRAFTGAPVTCIDPAKRYSATVTTDVGSFTIDLDATKAPVTVNSFVFLARHGYYREVPFHRVIPGFVVQGGANPAGAGNGGPGYRFNDELPAAGDYKIGSVVMANSGPNTNGSQFFVITGDQGVALDPKYNLFGQVTGGLDVVKKIEADGSPTGTPATSHRITDVKINESAK</sequence>
<keyword evidence="6" id="KW-0472">Membrane</keyword>
<dbReference type="PRINTS" id="PR00153">
    <property type="entry name" value="CSAPPISMRASE"/>
</dbReference>
<feature type="transmembrane region" description="Helical" evidence="6">
    <location>
        <begin position="33"/>
        <end position="51"/>
    </location>
</feature>
<evidence type="ECO:0000256" key="2">
    <source>
        <dbReference type="ARBA" id="ARBA00023110"/>
    </source>
</evidence>
<accession>A0A6J4H0P5</accession>
<evidence type="ECO:0000256" key="6">
    <source>
        <dbReference type="SAM" id="Phobius"/>
    </source>
</evidence>
<evidence type="ECO:0000313" key="8">
    <source>
        <dbReference type="EMBL" id="CAA9211169.1"/>
    </source>
</evidence>
<dbReference type="InterPro" id="IPR044666">
    <property type="entry name" value="Cyclophilin_A-like"/>
</dbReference>
<reference evidence="8" key="1">
    <citation type="submission" date="2020-02" db="EMBL/GenBank/DDBJ databases">
        <authorList>
            <person name="Meier V. D."/>
        </authorList>
    </citation>
    <scope>NUCLEOTIDE SEQUENCE</scope>
    <source>
        <strain evidence="8">AVDCRST_MAG50</strain>
    </source>
</reference>
<dbReference type="PANTHER" id="PTHR45625:SF4">
    <property type="entry name" value="PEPTIDYLPROLYL ISOMERASE DOMAIN AND WD REPEAT-CONTAINING PROTEIN 1"/>
    <property type="match status" value="1"/>
</dbReference>
<dbReference type="GO" id="GO:0003755">
    <property type="term" value="F:peptidyl-prolyl cis-trans isomerase activity"/>
    <property type="evidence" value="ECO:0007669"/>
    <property type="project" value="UniProtKB-UniRule"/>
</dbReference>
<keyword evidence="6" id="KW-0812">Transmembrane</keyword>
<comment type="catalytic activity">
    <reaction evidence="4">
        <text>[protein]-peptidylproline (omega=180) = [protein]-peptidylproline (omega=0)</text>
        <dbReference type="Rhea" id="RHEA:16237"/>
        <dbReference type="Rhea" id="RHEA-COMP:10747"/>
        <dbReference type="Rhea" id="RHEA-COMP:10748"/>
        <dbReference type="ChEBI" id="CHEBI:83833"/>
        <dbReference type="ChEBI" id="CHEBI:83834"/>
        <dbReference type="EC" id="5.2.1.8"/>
    </reaction>
</comment>
<keyword evidence="3 4" id="KW-0413">Isomerase</keyword>
<evidence type="ECO:0000256" key="1">
    <source>
        <dbReference type="ARBA" id="ARBA00002388"/>
    </source>
</evidence>
<gene>
    <name evidence="8" type="ORF">AVDCRST_MAG50-32</name>
</gene>
<dbReference type="Pfam" id="PF00160">
    <property type="entry name" value="Pro_isomerase"/>
    <property type="match status" value="1"/>
</dbReference>
<keyword evidence="6" id="KW-1133">Transmembrane helix</keyword>
<evidence type="ECO:0000256" key="4">
    <source>
        <dbReference type="RuleBase" id="RU363019"/>
    </source>
</evidence>
<dbReference type="InterPro" id="IPR029000">
    <property type="entry name" value="Cyclophilin-like_dom_sf"/>
</dbReference>
<feature type="domain" description="PPIase cyclophilin-type" evidence="7">
    <location>
        <begin position="116"/>
        <end position="259"/>
    </location>
</feature>
<dbReference type="EC" id="5.2.1.8" evidence="4"/>